<dbReference type="Pfam" id="PF02566">
    <property type="entry name" value="OsmC"/>
    <property type="match status" value="1"/>
</dbReference>
<gene>
    <name evidence="1" type="ORF">ATY89_04520</name>
    <name evidence="2" type="ORF">ATZ20_07545</name>
</gene>
<accession>A0A0U3F807</accession>
<dbReference type="Proteomes" id="UP000060043">
    <property type="component" value="Chromosome"/>
</dbReference>
<dbReference type="Gene3D" id="3.30.300.20">
    <property type="match status" value="1"/>
</dbReference>
<dbReference type="PANTHER" id="PTHR35368">
    <property type="entry name" value="HYDROPEROXIDE REDUCTASE"/>
    <property type="match status" value="1"/>
</dbReference>
<evidence type="ECO:0000313" key="4">
    <source>
        <dbReference type="Proteomes" id="UP000065473"/>
    </source>
</evidence>
<dbReference type="EMBL" id="CP013694">
    <property type="protein sequence ID" value="ALU29274.1"/>
    <property type="molecule type" value="Genomic_DNA"/>
</dbReference>
<evidence type="ECO:0000313" key="2">
    <source>
        <dbReference type="EMBL" id="ALU32003.1"/>
    </source>
</evidence>
<dbReference type="InterPro" id="IPR015946">
    <property type="entry name" value="KH_dom-like_a/b"/>
</dbReference>
<organism evidence="1 4">
    <name type="scientific">Sulfolobus acidocaldarius</name>
    <dbReference type="NCBI Taxonomy" id="2285"/>
    <lineage>
        <taxon>Archaea</taxon>
        <taxon>Thermoproteota</taxon>
        <taxon>Thermoprotei</taxon>
        <taxon>Sulfolobales</taxon>
        <taxon>Sulfolobaceae</taxon>
        <taxon>Sulfolobus</taxon>
    </lineage>
</organism>
<proteinExistence type="predicted"/>
<dbReference type="InterPro" id="IPR052924">
    <property type="entry name" value="OsmC/Ohr_hydroprdx_reductase"/>
</dbReference>
<sequence>MTIITFTAEGEFSGDKVTITIMDDQILEVGTLGSNYVKPEELCLASALSCLILTVNYIAKEKGVDVKGIEGYIEGKLDPDGFQGKNSVPPGLLEVNYHISVKSNDTKINEVIEEAERRCPMKDTLTRGIKVNIRWKIEETN</sequence>
<dbReference type="AlphaFoldDB" id="A0A0U3F807"/>
<name>A0A0U3F807_9CREN</name>
<dbReference type="EMBL" id="CP013695">
    <property type="protein sequence ID" value="ALU32003.1"/>
    <property type="molecule type" value="Genomic_DNA"/>
</dbReference>
<dbReference type="SUPFAM" id="SSF82784">
    <property type="entry name" value="OsmC-like"/>
    <property type="match status" value="1"/>
</dbReference>
<evidence type="ECO:0000313" key="3">
    <source>
        <dbReference type="Proteomes" id="UP000060043"/>
    </source>
</evidence>
<dbReference type="STRING" id="1435377.SUSAZ_01795"/>
<reference evidence="3 4" key="1">
    <citation type="submission" date="2015-12" db="EMBL/GenBank/DDBJ databases">
        <title>A stable core within a dynamic pangenome in Sulfolobus acidocaldarius.</title>
        <authorList>
            <person name="Anderson R."/>
            <person name="Kouris A."/>
            <person name="Seward C."/>
            <person name="Campbell K."/>
            <person name="Whitaker R."/>
        </authorList>
    </citation>
    <scope>NUCLEOTIDE SEQUENCE [LARGE SCALE GENOMIC DNA]</scope>
    <source>
        <strain evidence="1 4">GG12-C01-09</strain>
        <strain evidence="2 3">NG05B_CO5_07</strain>
    </source>
</reference>
<protein>
    <submittedName>
        <fullName evidence="1">Peroxiredoxin</fullName>
    </submittedName>
</protein>
<dbReference type="RefSeq" id="WP_011277271.1">
    <property type="nucleotide sequence ID" value="NZ_BHWZ01000001.1"/>
</dbReference>
<evidence type="ECO:0000313" key="1">
    <source>
        <dbReference type="EMBL" id="ALU29274.1"/>
    </source>
</evidence>
<dbReference type="GeneID" id="14550882"/>
<dbReference type="InterPro" id="IPR003718">
    <property type="entry name" value="OsmC/Ohr_fam"/>
</dbReference>
<dbReference type="OrthoDB" id="106754at2157"/>
<dbReference type="PANTHER" id="PTHR35368:SF1">
    <property type="entry name" value="HYDROPEROXIDE REDUCTASE"/>
    <property type="match status" value="1"/>
</dbReference>
<dbReference type="InterPro" id="IPR036102">
    <property type="entry name" value="OsmC/Ohrsf"/>
</dbReference>
<dbReference type="Proteomes" id="UP000065473">
    <property type="component" value="Chromosome"/>
</dbReference>
<dbReference type="OMA" id="TITIMDD"/>
<dbReference type="PaxDb" id="1435377-SUSAZ_01795"/>